<dbReference type="FunFam" id="2.60.370.10:FF:000001">
    <property type="entry name" value="COX11 cytochrome c oxidase assembly homolog"/>
    <property type="match status" value="1"/>
</dbReference>
<evidence type="ECO:0000256" key="2">
    <source>
        <dbReference type="ARBA" id="ARBA00004382"/>
    </source>
</evidence>
<evidence type="ECO:0000256" key="10">
    <source>
        <dbReference type="HAMAP-Rule" id="MF_00155"/>
    </source>
</evidence>
<dbReference type="SUPFAM" id="SSF110111">
    <property type="entry name" value="Ctag/Cox11"/>
    <property type="match status" value="1"/>
</dbReference>
<dbReference type="STRING" id="370622.LA66_05265"/>
<evidence type="ECO:0000313" key="12">
    <source>
        <dbReference type="Proteomes" id="UP000030826"/>
    </source>
</evidence>
<evidence type="ECO:0000313" key="11">
    <source>
        <dbReference type="EMBL" id="KHJ56026.1"/>
    </source>
</evidence>
<dbReference type="GO" id="GO:0008535">
    <property type="term" value="P:respiratory chain complex IV assembly"/>
    <property type="evidence" value="ECO:0007669"/>
    <property type="project" value="UniProtKB-UniRule"/>
</dbReference>
<comment type="similarity">
    <text evidence="3 10">Belongs to the COX11/CtaG family.</text>
</comment>
<dbReference type="RefSeq" id="WP_039189312.1">
    <property type="nucleotide sequence ID" value="NZ_JAQRFV010000001.1"/>
</dbReference>
<gene>
    <name evidence="10" type="primary">ctaG</name>
    <name evidence="11" type="ORF">LA66_05265</name>
</gene>
<dbReference type="HAMAP" id="MF_00155">
    <property type="entry name" value="CtaG"/>
    <property type="match status" value="1"/>
</dbReference>
<dbReference type="OrthoDB" id="9804841at2"/>
<dbReference type="PANTHER" id="PTHR21320:SF3">
    <property type="entry name" value="CYTOCHROME C OXIDASE ASSEMBLY PROTEIN COX11, MITOCHONDRIAL-RELATED"/>
    <property type="match status" value="1"/>
</dbReference>
<keyword evidence="5 10" id="KW-0812">Transmembrane</keyword>
<protein>
    <recommendedName>
        <fullName evidence="4 10">Cytochrome c oxidase assembly protein CtaG</fullName>
    </recommendedName>
</protein>
<comment type="subcellular location">
    <subcellularLocation>
        <location evidence="2 10">Cell inner membrane</location>
        <topology evidence="2 10">Single-pass type II membrane protein</topology>
        <orientation evidence="2 10">Periplasmic side</orientation>
    </subcellularLocation>
</comment>
<sequence>MSDPKADRLALARRRGKRIAIGCFAFSMGMLGAAYASVPLYELFCQVTGYGGTTQRAEAGPAAVSDRSINVRFDSNASPGVPWRFQPNERQVTVKLGEVRQTSYHVRNEADYPVTAVATFNVTPLSAGVYFNKLYCFCFNEQTLQPGEAVDMPVVFFVDPAMLEKEELKDAPTITLSYTFFPVSKGEAPVAAARQGGSEDQL</sequence>
<comment type="function">
    <text evidence="1 10">Exerts its effect at some terminal stage of cytochrome c oxidase synthesis, probably by being involved in the insertion of the copper B into subunit I.</text>
</comment>
<dbReference type="GO" id="GO:0005507">
    <property type="term" value="F:copper ion binding"/>
    <property type="evidence" value="ECO:0007669"/>
    <property type="project" value="InterPro"/>
</dbReference>
<evidence type="ECO:0000256" key="6">
    <source>
        <dbReference type="ARBA" id="ARBA00022968"/>
    </source>
</evidence>
<keyword evidence="7 10" id="KW-1133">Transmembrane helix</keyword>
<dbReference type="EMBL" id="JRFJ01000001">
    <property type="protein sequence ID" value="KHJ56026.1"/>
    <property type="molecule type" value="Genomic_DNA"/>
</dbReference>
<feature type="topological domain" description="Cytoplasmic" evidence="10">
    <location>
        <begin position="1"/>
        <end position="14"/>
    </location>
</feature>
<dbReference type="GO" id="GO:0005886">
    <property type="term" value="C:plasma membrane"/>
    <property type="evidence" value="ECO:0007669"/>
    <property type="project" value="UniProtKB-SubCell"/>
</dbReference>
<dbReference type="PIRSF" id="PIRSF005413">
    <property type="entry name" value="COX11"/>
    <property type="match status" value="1"/>
</dbReference>
<keyword evidence="10" id="KW-0997">Cell inner membrane</keyword>
<evidence type="ECO:0000256" key="5">
    <source>
        <dbReference type="ARBA" id="ARBA00022692"/>
    </source>
</evidence>
<keyword evidence="8 10" id="KW-0186">Copper</keyword>
<evidence type="ECO:0000256" key="1">
    <source>
        <dbReference type="ARBA" id="ARBA00004007"/>
    </source>
</evidence>
<dbReference type="NCBIfam" id="NF003465">
    <property type="entry name" value="PRK05089.1"/>
    <property type="match status" value="1"/>
</dbReference>
<evidence type="ECO:0000256" key="9">
    <source>
        <dbReference type="ARBA" id="ARBA00023136"/>
    </source>
</evidence>
<organism evidence="11 12">
    <name type="scientific">Aureimonas altamirensis</name>
    <dbReference type="NCBI Taxonomy" id="370622"/>
    <lineage>
        <taxon>Bacteria</taxon>
        <taxon>Pseudomonadati</taxon>
        <taxon>Pseudomonadota</taxon>
        <taxon>Alphaproteobacteria</taxon>
        <taxon>Hyphomicrobiales</taxon>
        <taxon>Aurantimonadaceae</taxon>
        <taxon>Aureimonas</taxon>
    </lineage>
</organism>
<evidence type="ECO:0000256" key="3">
    <source>
        <dbReference type="ARBA" id="ARBA00009620"/>
    </source>
</evidence>
<dbReference type="PANTHER" id="PTHR21320">
    <property type="entry name" value="CYTOCHROME C OXIDASE ASSEMBLY PROTEIN COX11-RELATED"/>
    <property type="match status" value="1"/>
</dbReference>
<dbReference type="Pfam" id="PF04442">
    <property type="entry name" value="CtaG_Cox11"/>
    <property type="match status" value="1"/>
</dbReference>
<dbReference type="InterPro" id="IPR007533">
    <property type="entry name" value="Cyt_c_oxidase_assmbl_CtaG"/>
</dbReference>
<comment type="caution">
    <text evidence="11">The sequence shown here is derived from an EMBL/GenBank/DDBJ whole genome shotgun (WGS) entry which is preliminary data.</text>
</comment>
<keyword evidence="6 10" id="KW-0735">Signal-anchor</keyword>
<dbReference type="AlphaFoldDB" id="A0A0B1Q9H7"/>
<evidence type="ECO:0000256" key="8">
    <source>
        <dbReference type="ARBA" id="ARBA00023008"/>
    </source>
</evidence>
<dbReference type="Proteomes" id="UP000030826">
    <property type="component" value="Unassembled WGS sequence"/>
</dbReference>
<feature type="topological domain" description="Periplasmic" evidence="10">
    <location>
        <begin position="38"/>
        <end position="202"/>
    </location>
</feature>
<keyword evidence="9 10" id="KW-0472">Membrane</keyword>
<accession>A0A0B1Q9H7</accession>
<dbReference type="Gene3D" id="2.60.370.10">
    <property type="entry name" value="Ctag/Cox11"/>
    <property type="match status" value="1"/>
</dbReference>
<evidence type="ECO:0000256" key="4">
    <source>
        <dbReference type="ARBA" id="ARBA00015384"/>
    </source>
</evidence>
<keyword evidence="10" id="KW-1003">Cell membrane</keyword>
<proteinExistence type="inferred from homology"/>
<name>A0A0B1Q9H7_9HYPH</name>
<dbReference type="InterPro" id="IPR023471">
    <property type="entry name" value="CtaG/Cox11_dom_sf"/>
</dbReference>
<evidence type="ECO:0000256" key="7">
    <source>
        <dbReference type="ARBA" id="ARBA00022989"/>
    </source>
</evidence>
<reference evidence="11 12" key="1">
    <citation type="submission" date="2014-09" db="EMBL/GenBank/DDBJ databases">
        <title>Isolation and characterization of Aurantimonas altamirensis ON-56566 from clinical sample following a dog bite.</title>
        <authorList>
            <person name="Eshaghi A."/>
            <person name="Li A."/>
            <person name="Shahinas D."/>
            <person name="Bahn P."/>
            <person name="Kus J.V."/>
            <person name="Patel S.N."/>
        </authorList>
    </citation>
    <scope>NUCLEOTIDE SEQUENCE [LARGE SCALE GENOMIC DNA]</scope>
    <source>
        <strain evidence="11 12">ON-56566</strain>
    </source>
</reference>